<dbReference type="PANTHER" id="PTHR11929">
    <property type="entry name" value="ALPHA- 1,3 -FUCOSYLTRANSFERASE"/>
    <property type="match status" value="1"/>
</dbReference>
<dbReference type="EMBL" id="CP040812">
    <property type="protein sequence ID" value="QCY68643.1"/>
    <property type="molecule type" value="Genomic_DNA"/>
</dbReference>
<keyword evidence="2" id="KW-0328">Glycosyltransferase</keyword>
<evidence type="ECO:0000259" key="5">
    <source>
        <dbReference type="Pfam" id="PF18025"/>
    </source>
</evidence>
<gene>
    <name evidence="6" type="ORF">FHG64_04105</name>
</gene>
<dbReference type="GO" id="GO:0008417">
    <property type="term" value="F:fucosyltransferase activity"/>
    <property type="evidence" value="ECO:0007669"/>
    <property type="project" value="InterPro"/>
</dbReference>
<dbReference type="InterPro" id="IPR055270">
    <property type="entry name" value="Glyco_tran_10_C"/>
</dbReference>
<dbReference type="Gene3D" id="3.40.50.11660">
    <property type="entry name" value="Glycosyl transferase family 10, C-terminal domain"/>
    <property type="match status" value="1"/>
</dbReference>
<comment type="similarity">
    <text evidence="1">Belongs to the glycosyltransferase 10 family.</text>
</comment>
<dbReference type="AlphaFoldDB" id="A0A5B7X213"/>
<dbReference type="Pfam" id="PF18025">
    <property type="entry name" value="FucT_N"/>
    <property type="match status" value="1"/>
</dbReference>
<dbReference type="Pfam" id="PF00852">
    <property type="entry name" value="Glyco_transf_10"/>
    <property type="match status" value="1"/>
</dbReference>
<dbReference type="RefSeq" id="WP_139065229.1">
    <property type="nucleotide sequence ID" value="NZ_CP040812.1"/>
</dbReference>
<dbReference type="KEGG" id="afla:FHG64_04105"/>
<keyword evidence="7" id="KW-1185">Reference proteome</keyword>
<dbReference type="SUPFAM" id="SSF53756">
    <property type="entry name" value="UDP-Glycosyltransferase/glycogen phosphorylase"/>
    <property type="match status" value="1"/>
</dbReference>
<name>A0A5B7X213_9FLAO</name>
<dbReference type="GO" id="GO:0016020">
    <property type="term" value="C:membrane"/>
    <property type="evidence" value="ECO:0007669"/>
    <property type="project" value="InterPro"/>
</dbReference>
<dbReference type="InterPro" id="IPR038577">
    <property type="entry name" value="GT10-like_C_sf"/>
</dbReference>
<organism evidence="6 7">
    <name type="scientific">Antarcticibacterium flavum</name>
    <dbReference type="NCBI Taxonomy" id="2058175"/>
    <lineage>
        <taxon>Bacteria</taxon>
        <taxon>Pseudomonadati</taxon>
        <taxon>Bacteroidota</taxon>
        <taxon>Flavobacteriia</taxon>
        <taxon>Flavobacteriales</taxon>
        <taxon>Flavobacteriaceae</taxon>
        <taxon>Antarcticibacterium</taxon>
    </lineage>
</organism>
<evidence type="ECO:0000259" key="4">
    <source>
        <dbReference type="Pfam" id="PF00852"/>
    </source>
</evidence>
<evidence type="ECO:0000313" key="7">
    <source>
        <dbReference type="Proteomes" id="UP000309016"/>
    </source>
</evidence>
<dbReference type="InterPro" id="IPR041058">
    <property type="entry name" value="FucT_N"/>
</dbReference>
<keyword evidence="3 6" id="KW-0808">Transferase</keyword>
<dbReference type="OrthoDB" id="9791032at2"/>
<evidence type="ECO:0000313" key="6">
    <source>
        <dbReference type="EMBL" id="QCY68643.1"/>
    </source>
</evidence>
<evidence type="ECO:0000256" key="3">
    <source>
        <dbReference type="ARBA" id="ARBA00022679"/>
    </source>
</evidence>
<feature type="domain" description="Alpha-(1,3)-fucosyltransferase FucT N-terminal" evidence="5">
    <location>
        <begin position="7"/>
        <end position="96"/>
    </location>
</feature>
<dbReference type="InterPro" id="IPR001503">
    <property type="entry name" value="Glyco_trans_10"/>
</dbReference>
<accession>A0A5B7X213</accession>
<evidence type="ECO:0000256" key="1">
    <source>
        <dbReference type="ARBA" id="ARBA00008919"/>
    </source>
</evidence>
<protein>
    <submittedName>
        <fullName evidence="6">Glycosyltransferase</fullName>
    </submittedName>
</protein>
<evidence type="ECO:0000256" key="2">
    <source>
        <dbReference type="ARBA" id="ARBA00022676"/>
    </source>
</evidence>
<reference evidence="6 7" key="1">
    <citation type="submission" date="2019-06" db="EMBL/GenBank/DDBJ databases">
        <title>Complete genome sequence of Antarcticibacterium flavum KCTC 52984T from an Antarctic marine sediment.</title>
        <authorList>
            <person name="Lee Y.M."/>
            <person name="Shin S.C."/>
        </authorList>
    </citation>
    <scope>NUCLEOTIDE SEQUENCE [LARGE SCALE GENOMIC DNA]</scope>
    <source>
        <strain evidence="6 7">KCTC 52984</strain>
    </source>
</reference>
<dbReference type="Proteomes" id="UP000309016">
    <property type="component" value="Chromosome"/>
</dbReference>
<dbReference type="PANTHER" id="PTHR11929:SF194">
    <property type="entry name" value="ALPHA-(1,3)-FUCOSYLTRANSFERASE 10"/>
    <property type="match status" value="1"/>
</dbReference>
<sequence length="333" mass="39513">MKTIKLWFSDFYDSFDPEENYFSSLLSSMYNLVLSPDDPDFLIYSCYGNDYLNYDCVRIYYTGENLRPDFNLCDYAIGFDHMDFGERYFRYPNFAFLEDQFLQLLKTDGKKTAASAKKDYFCNFIYANSQADPARDRFFHLLNQYKAVSSPGRHLNNISMEVGERFAEDWMYTKLDFQSRCKFTIAFENTSSPGYTTEKLLHAYITGTIPIYWGNPEVTKDFNPDSLINCHDFKNFEEVVERVKEVDQNEELYRKILQEPAYRGNTIPPQLQKEKLVAFMKNIFDKNKEEAIQRPGYGTTLKYENSLKDLHRIKSRYEKLQPYLKYLKPFKKL</sequence>
<proteinExistence type="inferred from homology"/>
<feature type="domain" description="Fucosyltransferase C-terminal" evidence="4">
    <location>
        <begin position="117"/>
        <end position="256"/>
    </location>
</feature>